<name>A0A7J6LPR9_PERCH</name>
<keyword evidence="2" id="KW-1185">Reference proteome</keyword>
<dbReference type="Proteomes" id="UP000591131">
    <property type="component" value="Unassembled WGS sequence"/>
</dbReference>
<organism evidence="1 2">
    <name type="scientific">Perkinsus chesapeaki</name>
    <name type="common">Clam parasite</name>
    <name type="synonym">Perkinsus andrewsi</name>
    <dbReference type="NCBI Taxonomy" id="330153"/>
    <lineage>
        <taxon>Eukaryota</taxon>
        <taxon>Sar</taxon>
        <taxon>Alveolata</taxon>
        <taxon>Perkinsozoa</taxon>
        <taxon>Perkinsea</taxon>
        <taxon>Perkinsida</taxon>
        <taxon>Perkinsidae</taxon>
        <taxon>Perkinsus</taxon>
    </lineage>
</organism>
<sequence>MRGDSALYFLFTWQLAAGNPKLEIDNPGTSHDGKCRVRSGNTYAVFQWSGGQDAVLLNEGGRKVEEEGPMLKEAITLTELRCDGRAIFVIFGLMSVPGVSLEVKLGEDSTCHVDAKKGRKASFRWLPDEAQPRLKEYNSRAIEVTSLSCGESGIKNNEEVSEALKGMIPTVQAVARAATNDLSALQSGSGMCSLSVRIMAASLNKGDILNKDFIKALCSKVDPAVPPPSPPSGSDSPGFKHLKRRLSSVFGKK</sequence>
<dbReference type="AlphaFoldDB" id="A0A7J6LPR9"/>
<accession>A0A7J6LPR9</accession>
<dbReference type="EMBL" id="JAAPAO010000383">
    <property type="protein sequence ID" value="KAF4661302.1"/>
    <property type="molecule type" value="Genomic_DNA"/>
</dbReference>
<reference evidence="1 2" key="1">
    <citation type="submission" date="2020-04" db="EMBL/GenBank/DDBJ databases">
        <title>Perkinsus chesapeaki whole genome sequence.</title>
        <authorList>
            <person name="Bogema D.R."/>
        </authorList>
    </citation>
    <scope>NUCLEOTIDE SEQUENCE [LARGE SCALE GENOMIC DNA]</scope>
    <source>
        <strain evidence="1">ATCC PRA-425</strain>
    </source>
</reference>
<protein>
    <submittedName>
        <fullName evidence="1">Uncharacterized protein</fullName>
    </submittedName>
</protein>
<gene>
    <name evidence="1" type="ORF">FOL47_006751</name>
</gene>
<evidence type="ECO:0000313" key="2">
    <source>
        <dbReference type="Proteomes" id="UP000591131"/>
    </source>
</evidence>
<proteinExistence type="predicted"/>
<evidence type="ECO:0000313" key="1">
    <source>
        <dbReference type="EMBL" id="KAF4661302.1"/>
    </source>
</evidence>
<comment type="caution">
    <text evidence="1">The sequence shown here is derived from an EMBL/GenBank/DDBJ whole genome shotgun (WGS) entry which is preliminary data.</text>
</comment>